<evidence type="ECO:0008006" key="11">
    <source>
        <dbReference type="Google" id="ProtNLM"/>
    </source>
</evidence>
<comment type="similarity">
    <text evidence="1">Belongs to the cyclin family. Cyclin AB subfamily.</text>
</comment>
<dbReference type="PANTHER" id="PTHR10177">
    <property type="entry name" value="CYCLINS"/>
    <property type="match status" value="1"/>
</dbReference>
<evidence type="ECO:0000313" key="9">
    <source>
        <dbReference type="EMBL" id="CAL4938183.1"/>
    </source>
</evidence>
<dbReference type="InterPro" id="IPR039361">
    <property type="entry name" value="Cyclin"/>
</dbReference>
<keyword evidence="10" id="KW-1185">Reference proteome</keyword>
<dbReference type="Pfam" id="PF02984">
    <property type="entry name" value="Cyclin_C"/>
    <property type="match status" value="1"/>
</dbReference>
<dbReference type="FunFam" id="1.10.472.10:FF:000167">
    <property type="entry name" value="Mitotic cyclin 6"/>
    <property type="match status" value="1"/>
</dbReference>
<evidence type="ECO:0000256" key="2">
    <source>
        <dbReference type="ARBA" id="ARBA00022618"/>
    </source>
</evidence>
<dbReference type="EMBL" id="OZ075126">
    <property type="protein sequence ID" value="CAL4938183.1"/>
    <property type="molecule type" value="Genomic_DNA"/>
</dbReference>
<dbReference type="InterPro" id="IPR046965">
    <property type="entry name" value="Cyclin_A/B-like"/>
</dbReference>
<keyword evidence="2" id="KW-0132">Cell division</keyword>
<dbReference type="PROSITE" id="PS00292">
    <property type="entry name" value="CYCLINS"/>
    <property type="match status" value="1"/>
</dbReference>
<dbReference type="Gene3D" id="1.10.472.10">
    <property type="entry name" value="Cyclin-like"/>
    <property type="match status" value="2"/>
</dbReference>
<dbReference type="SUPFAM" id="SSF47954">
    <property type="entry name" value="Cyclin-like"/>
    <property type="match status" value="2"/>
</dbReference>
<evidence type="ECO:0000256" key="5">
    <source>
        <dbReference type="RuleBase" id="RU000383"/>
    </source>
</evidence>
<name>A0ABC8Y581_9POAL</name>
<feature type="compositionally biased region" description="Basic and acidic residues" evidence="6">
    <location>
        <begin position="53"/>
        <end position="76"/>
    </location>
</feature>
<accession>A0ABC8Y581</accession>
<dbReference type="InterPro" id="IPR004367">
    <property type="entry name" value="Cyclin_C-dom"/>
</dbReference>
<feature type="domain" description="Cyclin C-terminal" evidence="8">
    <location>
        <begin position="238"/>
        <end position="361"/>
    </location>
</feature>
<evidence type="ECO:0000256" key="4">
    <source>
        <dbReference type="ARBA" id="ARBA00023306"/>
    </source>
</evidence>
<sequence>MESKENDAHSAPPLRRSRGKRKALAELPTNEFRDTDGGSGPRRPSKPRTRSAARAEAEAEEARKRREAEDAARGDDVARLLDPKRQDAGGAQAAVAVAIAPYVGDIDRYLRSLEVEPLRRPSPDYFQKIQKHISPKMRAVLVDWLVEVADEFKLKAETLCLAVSYVDRFLTVNVVTRDKLQLLGVTALLIAAKYEEIESSKMKVNKYTDITDHTYTKQQVVKMEADLLKSLNFEIGGPTVTAFLRRFIASCCGGNRTSSEKLVSMCSYLAELSLLDYDCVSYLPSVVAAACLFVARFTIRPKTHPWNLTLQHNTGYKVFDLQKSIFIIHELQLSIRCPDQKAIREKYEDPKFGRVSTMASPQEIPASFFEDCNK</sequence>
<dbReference type="Proteomes" id="UP001497457">
    <property type="component" value="Chromosome 16b"/>
</dbReference>
<proteinExistence type="inferred from homology"/>
<feature type="domain" description="Cyclin-like" evidence="7">
    <location>
        <begin position="242"/>
        <end position="330"/>
    </location>
</feature>
<dbReference type="InterPro" id="IPR036915">
    <property type="entry name" value="Cyclin-like_sf"/>
</dbReference>
<keyword evidence="3 5" id="KW-0195">Cyclin</keyword>
<dbReference type="FunFam" id="1.10.472.10:FF:000013">
    <property type="entry name" value="Cyclin A1"/>
    <property type="match status" value="1"/>
</dbReference>
<evidence type="ECO:0000256" key="1">
    <source>
        <dbReference type="ARBA" id="ARBA00006955"/>
    </source>
</evidence>
<feature type="domain" description="Cyclin-like" evidence="7">
    <location>
        <begin position="143"/>
        <end position="229"/>
    </location>
</feature>
<dbReference type="GO" id="GO:0051301">
    <property type="term" value="P:cell division"/>
    <property type="evidence" value="ECO:0007669"/>
    <property type="project" value="UniProtKB-KW"/>
</dbReference>
<evidence type="ECO:0000259" key="8">
    <source>
        <dbReference type="SMART" id="SM01332"/>
    </source>
</evidence>
<feature type="region of interest" description="Disordered" evidence="6">
    <location>
        <begin position="1"/>
        <end position="76"/>
    </location>
</feature>
<reference evidence="9 10" key="2">
    <citation type="submission" date="2024-10" db="EMBL/GenBank/DDBJ databases">
        <authorList>
            <person name="Ryan C."/>
        </authorList>
    </citation>
    <scope>NUCLEOTIDE SEQUENCE [LARGE SCALE GENOMIC DNA]</scope>
</reference>
<gene>
    <name evidence="9" type="ORF">URODEC1_LOCUS31046</name>
</gene>
<evidence type="ECO:0000313" key="10">
    <source>
        <dbReference type="Proteomes" id="UP001497457"/>
    </source>
</evidence>
<reference evidence="10" key="1">
    <citation type="submission" date="2024-06" db="EMBL/GenBank/DDBJ databases">
        <authorList>
            <person name="Ryan C."/>
        </authorList>
    </citation>
    <scope>NUCLEOTIDE SEQUENCE [LARGE SCALE GENOMIC DNA]</scope>
</reference>
<dbReference type="Pfam" id="PF00134">
    <property type="entry name" value="Cyclin_N"/>
    <property type="match status" value="1"/>
</dbReference>
<dbReference type="SMART" id="SM01332">
    <property type="entry name" value="Cyclin_C"/>
    <property type="match status" value="1"/>
</dbReference>
<evidence type="ECO:0000256" key="6">
    <source>
        <dbReference type="SAM" id="MobiDB-lite"/>
    </source>
</evidence>
<evidence type="ECO:0000259" key="7">
    <source>
        <dbReference type="SMART" id="SM00385"/>
    </source>
</evidence>
<dbReference type="InterPro" id="IPR013763">
    <property type="entry name" value="Cyclin-like_dom"/>
</dbReference>
<protein>
    <recommendedName>
        <fullName evidence="11">Cyclin N-terminal domain-containing protein</fullName>
    </recommendedName>
</protein>
<dbReference type="InterPro" id="IPR006671">
    <property type="entry name" value="Cyclin_N"/>
</dbReference>
<evidence type="ECO:0000256" key="3">
    <source>
        <dbReference type="ARBA" id="ARBA00023127"/>
    </source>
</evidence>
<dbReference type="SMART" id="SM00385">
    <property type="entry name" value="CYCLIN"/>
    <property type="match status" value="2"/>
</dbReference>
<keyword evidence="4" id="KW-0131">Cell cycle</keyword>
<dbReference type="InterPro" id="IPR048258">
    <property type="entry name" value="Cyclins_cyclin-box"/>
</dbReference>
<dbReference type="AlphaFoldDB" id="A0ABC8Y581"/>
<organism evidence="9 10">
    <name type="scientific">Urochloa decumbens</name>
    <dbReference type="NCBI Taxonomy" id="240449"/>
    <lineage>
        <taxon>Eukaryota</taxon>
        <taxon>Viridiplantae</taxon>
        <taxon>Streptophyta</taxon>
        <taxon>Embryophyta</taxon>
        <taxon>Tracheophyta</taxon>
        <taxon>Spermatophyta</taxon>
        <taxon>Magnoliopsida</taxon>
        <taxon>Liliopsida</taxon>
        <taxon>Poales</taxon>
        <taxon>Poaceae</taxon>
        <taxon>PACMAD clade</taxon>
        <taxon>Panicoideae</taxon>
        <taxon>Panicodae</taxon>
        <taxon>Paniceae</taxon>
        <taxon>Melinidinae</taxon>
        <taxon>Urochloa</taxon>
    </lineage>
</organism>
<dbReference type="PIRSF" id="PIRSF001771">
    <property type="entry name" value="Cyclin_A_B_D_E"/>
    <property type="match status" value="1"/>
</dbReference>